<gene>
    <name evidence="3" type="ORF">Osc7112_0109</name>
</gene>
<dbReference type="Pfam" id="PF20604">
    <property type="entry name" value="DUF6798"/>
    <property type="match status" value="1"/>
</dbReference>
<keyword evidence="1" id="KW-0812">Transmembrane</keyword>
<feature type="transmembrane region" description="Helical" evidence="1">
    <location>
        <begin position="388"/>
        <end position="405"/>
    </location>
</feature>
<feature type="transmembrane region" description="Helical" evidence="1">
    <location>
        <begin position="289"/>
        <end position="308"/>
    </location>
</feature>
<evidence type="ECO:0000313" key="3">
    <source>
        <dbReference type="EMBL" id="AFZ04751.1"/>
    </source>
</evidence>
<feature type="transmembrane region" description="Helical" evidence="1">
    <location>
        <begin position="445"/>
        <end position="466"/>
    </location>
</feature>
<dbReference type="KEGG" id="oni:Osc7112_0109"/>
<keyword evidence="4" id="KW-1185">Reference proteome</keyword>
<evidence type="ECO:0000313" key="4">
    <source>
        <dbReference type="Proteomes" id="UP000010478"/>
    </source>
</evidence>
<feature type="transmembrane region" description="Helical" evidence="1">
    <location>
        <begin position="417"/>
        <end position="433"/>
    </location>
</feature>
<feature type="transmembrane region" description="Helical" evidence="1">
    <location>
        <begin position="9"/>
        <end position="31"/>
    </location>
</feature>
<sequence length="610" mass="69221" precursor="true">MQKHQKSHWYFNLSLYTFVIIGSLMATGYIFPIGGNFPEVPPIQFMLNPELYKNDYYVQEMVKFNPRYYYYYIIYLLANLGTSIPLAHFIYQFLAFASFILACYAIINIYTNSKLPAAAMAFLCIAASFTDVGNTLIFSTKSVPSTFAMAFAIWGIYLSLRQKWLAGYFCFGLGCVLQFLVGLLPGLMMVPVLVIQSVKQRNFKTLILAIALLAAMASIVYVPMLLTGTTSTHTIDNADFVYIHAKVRNPHHILPSNWDFGNWFNFICFIIGGLLCIKNSDLLPKKDKVNFYVIVGTSIVALFLNYVFVEVYPLAFIAKLQLARTVPFAQIIIFIAVALTVAQLYREKQIAISLLLLAVLTLPFRGIIFLGLSVWQTKKYVFPKRYNILLWILAAGTVIFSLIYPVTDSWEIMGDRIISIPVFFSILAFPFILEKTSLATSIKQTVTHTLALITTATLVFGVAGILPKPILNVFQTRININAVPRDDLSRLAVRFSQISSRDSLVLIPPSVTSFQFFSERAIVVNFKNFPFTEKGIKEWQNRMETVLGVPLNPQMIWGGNDFFIRRSSADLVKVAKNYHADYILTRTDWHPNIQGEIADKQGKWILYKIR</sequence>
<keyword evidence="1" id="KW-1133">Transmembrane helix</keyword>
<dbReference type="EMBL" id="CP003614">
    <property type="protein sequence ID" value="AFZ04751.1"/>
    <property type="molecule type" value="Genomic_DNA"/>
</dbReference>
<proteinExistence type="predicted"/>
<dbReference type="OrthoDB" id="524302at2"/>
<feature type="transmembrane region" description="Helical" evidence="1">
    <location>
        <begin position="68"/>
        <end position="86"/>
    </location>
</feature>
<feature type="transmembrane region" description="Helical" evidence="1">
    <location>
        <begin position="93"/>
        <end position="111"/>
    </location>
</feature>
<organism evidence="3 4">
    <name type="scientific">Phormidium nigroviride PCC 7112</name>
    <dbReference type="NCBI Taxonomy" id="179408"/>
    <lineage>
        <taxon>Bacteria</taxon>
        <taxon>Bacillati</taxon>
        <taxon>Cyanobacteriota</taxon>
        <taxon>Cyanophyceae</taxon>
        <taxon>Oscillatoriophycideae</taxon>
        <taxon>Oscillatoriales</taxon>
        <taxon>Oscillatoriaceae</taxon>
        <taxon>Phormidium</taxon>
    </lineage>
</organism>
<accession>K9VA76</accession>
<feature type="domain" description="DUF6798" evidence="2">
    <location>
        <begin position="495"/>
        <end position="546"/>
    </location>
</feature>
<dbReference type="RefSeq" id="WP_015174087.1">
    <property type="nucleotide sequence ID" value="NC_019729.1"/>
</dbReference>
<feature type="transmembrane region" description="Helical" evidence="1">
    <location>
        <begin position="117"/>
        <end position="136"/>
    </location>
</feature>
<feature type="transmembrane region" description="Helical" evidence="1">
    <location>
        <begin position="166"/>
        <end position="194"/>
    </location>
</feature>
<dbReference type="eggNOG" id="COG1287">
    <property type="taxonomic scope" value="Bacteria"/>
</dbReference>
<evidence type="ECO:0000259" key="2">
    <source>
        <dbReference type="Pfam" id="PF20604"/>
    </source>
</evidence>
<reference evidence="3 4" key="1">
    <citation type="submission" date="2012-05" db="EMBL/GenBank/DDBJ databases">
        <title>Finished chromosome of genome of Oscillatoria sp. PCC 7112.</title>
        <authorList>
            <consortium name="US DOE Joint Genome Institute"/>
            <person name="Gugger M."/>
            <person name="Coursin T."/>
            <person name="Rippka R."/>
            <person name="Tandeau De Marsac N."/>
            <person name="Huntemann M."/>
            <person name="Wei C.-L."/>
            <person name="Han J."/>
            <person name="Detter J.C."/>
            <person name="Han C."/>
            <person name="Tapia R."/>
            <person name="Davenport K."/>
            <person name="Daligault H."/>
            <person name="Erkkila T."/>
            <person name="Gu W."/>
            <person name="Munk A.C.C."/>
            <person name="Teshima H."/>
            <person name="Xu Y."/>
            <person name="Chain P."/>
            <person name="Chen A."/>
            <person name="Krypides N."/>
            <person name="Mavromatis K."/>
            <person name="Markowitz V."/>
            <person name="Szeto E."/>
            <person name="Ivanova N."/>
            <person name="Mikhailova N."/>
            <person name="Ovchinnikova G."/>
            <person name="Pagani I."/>
            <person name="Pati A."/>
            <person name="Goodwin L."/>
            <person name="Peters L."/>
            <person name="Pitluck S."/>
            <person name="Woyke T."/>
            <person name="Kerfeld C."/>
        </authorList>
    </citation>
    <scope>NUCLEOTIDE SEQUENCE [LARGE SCALE GENOMIC DNA]</scope>
    <source>
        <strain evidence="3 4">PCC 7112</strain>
    </source>
</reference>
<evidence type="ECO:0000256" key="1">
    <source>
        <dbReference type="SAM" id="Phobius"/>
    </source>
</evidence>
<dbReference type="HOGENOM" id="CLU_447486_0_0_3"/>
<feature type="transmembrane region" description="Helical" evidence="1">
    <location>
        <begin position="206"/>
        <end position="226"/>
    </location>
</feature>
<dbReference type="Proteomes" id="UP000010478">
    <property type="component" value="Chromosome"/>
</dbReference>
<feature type="transmembrane region" description="Helical" evidence="1">
    <location>
        <begin position="260"/>
        <end position="277"/>
    </location>
</feature>
<keyword evidence="1" id="KW-0472">Membrane</keyword>
<dbReference type="InterPro" id="IPR046477">
    <property type="entry name" value="DUF6798"/>
</dbReference>
<dbReference type="STRING" id="179408.Osc7112_0109"/>
<feature type="transmembrane region" description="Helical" evidence="1">
    <location>
        <begin position="143"/>
        <end position="160"/>
    </location>
</feature>
<feature type="transmembrane region" description="Helical" evidence="1">
    <location>
        <begin position="352"/>
        <end position="376"/>
    </location>
</feature>
<name>K9VA76_9CYAN</name>
<feature type="transmembrane region" description="Helical" evidence="1">
    <location>
        <begin position="328"/>
        <end position="345"/>
    </location>
</feature>
<protein>
    <recommendedName>
        <fullName evidence="2">DUF6798 domain-containing protein</fullName>
    </recommendedName>
</protein>
<dbReference type="AlphaFoldDB" id="K9VA76"/>